<dbReference type="AlphaFoldDB" id="A0AAV8SCC7"/>
<dbReference type="PROSITE" id="PS51775">
    <property type="entry name" value="GTD_BINDING"/>
    <property type="match status" value="1"/>
</dbReference>
<evidence type="ECO:0000256" key="6">
    <source>
        <dbReference type="SAM" id="MobiDB-lite"/>
    </source>
</evidence>
<evidence type="ECO:0000313" key="9">
    <source>
        <dbReference type="EMBL" id="KAJ8749625.1"/>
    </source>
</evidence>
<dbReference type="PANTHER" id="PTHR31422">
    <property type="entry name" value="BNAANNG28530D PROTEIN"/>
    <property type="match status" value="1"/>
</dbReference>
<feature type="transmembrane region" description="Helical" evidence="7">
    <location>
        <begin position="40"/>
        <end position="58"/>
    </location>
</feature>
<feature type="domain" description="GTD-binding" evidence="8">
    <location>
        <begin position="269"/>
        <end position="367"/>
    </location>
</feature>
<comment type="caution">
    <text evidence="9">The sequence shown here is derived from an EMBL/GenBank/DDBJ whole genome shotgun (WGS) entry which is preliminary data.</text>
</comment>
<evidence type="ECO:0000259" key="8">
    <source>
        <dbReference type="PROSITE" id="PS51775"/>
    </source>
</evidence>
<comment type="subcellular location">
    <subcellularLocation>
        <location evidence="1">Membrane</location>
    </subcellularLocation>
</comment>
<organism evidence="9 10">
    <name type="scientific">Erythroxylum novogranatense</name>
    <dbReference type="NCBI Taxonomy" id="1862640"/>
    <lineage>
        <taxon>Eukaryota</taxon>
        <taxon>Viridiplantae</taxon>
        <taxon>Streptophyta</taxon>
        <taxon>Embryophyta</taxon>
        <taxon>Tracheophyta</taxon>
        <taxon>Spermatophyta</taxon>
        <taxon>Magnoliopsida</taxon>
        <taxon>eudicotyledons</taxon>
        <taxon>Gunneridae</taxon>
        <taxon>Pentapetalae</taxon>
        <taxon>rosids</taxon>
        <taxon>fabids</taxon>
        <taxon>Malpighiales</taxon>
        <taxon>Erythroxylaceae</taxon>
        <taxon>Erythroxylum</taxon>
    </lineage>
</organism>
<proteinExistence type="predicted"/>
<evidence type="ECO:0000256" key="7">
    <source>
        <dbReference type="SAM" id="Phobius"/>
    </source>
</evidence>
<feature type="transmembrane region" description="Helical" evidence="7">
    <location>
        <begin position="6"/>
        <end position="28"/>
    </location>
</feature>
<evidence type="ECO:0000256" key="3">
    <source>
        <dbReference type="ARBA" id="ARBA00022989"/>
    </source>
</evidence>
<name>A0AAV8SCC7_9ROSI</name>
<evidence type="ECO:0000256" key="4">
    <source>
        <dbReference type="ARBA" id="ARBA00023136"/>
    </source>
</evidence>
<evidence type="ECO:0000256" key="5">
    <source>
        <dbReference type="SAM" id="Coils"/>
    </source>
</evidence>
<dbReference type="Pfam" id="PF04576">
    <property type="entry name" value="Zein-binding"/>
    <property type="match status" value="1"/>
</dbReference>
<gene>
    <name evidence="9" type="ORF">K2173_026274</name>
</gene>
<sequence length="761" mass="85348">MAHNSFHSWTLVDLLGAFFDLAIAYFLLCGSTCAFFLSKFCNVFGLFLPCPCSGVFGIQNSNLCFHKLLVDWPTKLIIHVLDLVTSRTPCYLIRVKDQSCSSSEVEARSEKCDSRGLEGEACSSTFPSMKFQSFGDREGGCDAKGKQITNQKYGTRRRRRRRAVLVRGKSLSAFPISGIQSVDSGVFQPPVDGNEGGTEIHGTLEPVSGVENGILDDGTVVDCASIGESRNSFGISGLCFKSKGRDVSSFHNSASAALDRPSDDENEANIIRMLKKKIEKEKAAHDALTQELDRERAAAATAADEAMAMILRLQEEKSSIAMEVRQYERMIEEKFAYDEEEMNILKEILVRREKEIHFLEKEIEAYREVNILGNELLEDELNSKMNGNGQIPIAIASLDSPAVMSTHIEPLSDKFNTSWSPKHEKSDRVLQSGRYMSSSNTSKTSLEKKVESAEKQKAQGDVSIQSQEMKVAQTSFCMRELERDSEHWDQTSTDMHSSTLDSDPTVYDIHVVDDKSTTKKEDVTKGSRPLAGAPSDAEFLSNKLVSEYPSTRMIGTVHNDDRSNLHVTSQLLALDSSRCKSLAVESQGNSFPTGYDERFKIDNEVEWLRKRLQLVQEEKEKLSIDGEHKERVYAQLKLVEELVNQLGEIRQLRESAVRASSLPPSSEVLHHNYSGECQEEKALPKRATGSLLTCNNNKKWFLVSLLHVSDSVHMRYVYKYLNCSYLNKQSRLPLFEVEVDVVGSDRPGRVKNVMVCSQNRR</sequence>
<accession>A0AAV8SCC7</accession>
<dbReference type="EMBL" id="JAIWQS010000012">
    <property type="protein sequence ID" value="KAJ8749625.1"/>
    <property type="molecule type" value="Genomic_DNA"/>
</dbReference>
<keyword evidence="2 7" id="KW-0812">Transmembrane</keyword>
<dbReference type="GO" id="GO:0080115">
    <property type="term" value="F:myosin XI tail binding"/>
    <property type="evidence" value="ECO:0007669"/>
    <property type="project" value="UniProtKB-ARBA"/>
</dbReference>
<keyword evidence="5" id="KW-0175">Coiled coil</keyword>
<keyword evidence="3 7" id="KW-1133">Transmembrane helix</keyword>
<keyword evidence="10" id="KW-1185">Reference proteome</keyword>
<keyword evidence="4 7" id="KW-0472">Membrane</keyword>
<dbReference type="Proteomes" id="UP001159364">
    <property type="component" value="Linkage Group LG12"/>
</dbReference>
<evidence type="ECO:0000313" key="10">
    <source>
        <dbReference type="Proteomes" id="UP001159364"/>
    </source>
</evidence>
<dbReference type="PANTHER" id="PTHR31422:SF44">
    <property type="entry name" value="GTD-BINDING DOMAIN-CONTAINING PROTEIN"/>
    <property type="match status" value="1"/>
</dbReference>
<dbReference type="GO" id="GO:0016020">
    <property type="term" value="C:membrane"/>
    <property type="evidence" value="ECO:0007669"/>
    <property type="project" value="UniProtKB-SubCell"/>
</dbReference>
<feature type="compositionally biased region" description="Polar residues" evidence="6">
    <location>
        <begin position="434"/>
        <end position="444"/>
    </location>
</feature>
<reference evidence="9 10" key="1">
    <citation type="submission" date="2021-09" db="EMBL/GenBank/DDBJ databases">
        <title>Genomic insights and catalytic innovation underlie evolution of tropane alkaloids biosynthesis.</title>
        <authorList>
            <person name="Wang Y.-J."/>
            <person name="Tian T."/>
            <person name="Huang J.-P."/>
            <person name="Huang S.-X."/>
        </authorList>
    </citation>
    <scope>NUCLEOTIDE SEQUENCE [LARGE SCALE GENOMIC DNA]</scope>
    <source>
        <strain evidence="9">KIB-2018</strain>
        <tissue evidence="9">Leaf</tissue>
    </source>
</reference>
<feature type="coiled-coil region" evidence="5">
    <location>
        <begin position="271"/>
        <end position="369"/>
    </location>
</feature>
<protein>
    <recommendedName>
        <fullName evidence="8">GTD-binding domain-containing protein</fullName>
    </recommendedName>
</protein>
<feature type="compositionally biased region" description="Basic and acidic residues" evidence="6">
    <location>
        <begin position="445"/>
        <end position="458"/>
    </location>
</feature>
<feature type="region of interest" description="Disordered" evidence="6">
    <location>
        <begin position="413"/>
        <end position="464"/>
    </location>
</feature>
<evidence type="ECO:0000256" key="1">
    <source>
        <dbReference type="ARBA" id="ARBA00004370"/>
    </source>
</evidence>
<evidence type="ECO:0000256" key="2">
    <source>
        <dbReference type="ARBA" id="ARBA00022692"/>
    </source>
</evidence>
<dbReference type="InterPro" id="IPR007656">
    <property type="entry name" value="GTD-bd"/>
</dbReference>